<comment type="cofactor">
    <cofactor evidence="1">
        <name>Mg(2+)</name>
        <dbReference type="ChEBI" id="CHEBI:18420"/>
    </cofactor>
</comment>
<evidence type="ECO:0000256" key="8">
    <source>
        <dbReference type="ARBA" id="ARBA00022842"/>
    </source>
</evidence>
<evidence type="ECO:0000256" key="14">
    <source>
        <dbReference type="SAM" id="MobiDB-lite"/>
    </source>
</evidence>
<evidence type="ECO:0000256" key="6">
    <source>
        <dbReference type="ARBA" id="ARBA00022679"/>
    </source>
</evidence>
<gene>
    <name evidence="15" type="ORF">M422DRAFT_273526</name>
</gene>
<keyword evidence="5" id="KW-0637">Prenyltransferase</keyword>
<evidence type="ECO:0000256" key="5">
    <source>
        <dbReference type="ARBA" id="ARBA00022602"/>
    </source>
</evidence>
<keyword evidence="7" id="KW-0677">Repeat</keyword>
<dbReference type="OrthoDB" id="10255768at2759"/>
<evidence type="ECO:0000256" key="10">
    <source>
        <dbReference type="ARBA" id="ARBA00041392"/>
    </source>
</evidence>
<organism evidence="15 16">
    <name type="scientific">Sphaerobolus stellatus (strain SS14)</name>
    <dbReference type="NCBI Taxonomy" id="990650"/>
    <lineage>
        <taxon>Eukaryota</taxon>
        <taxon>Fungi</taxon>
        <taxon>Dikarya</taxon>
        <taxon>Basidiomycota</taxon>
        <taxon>Agaricomycotina</taxon>
        <taxon>Agaricomycetes</taxon>
        <taxon>Phallomycetidae</taxon>
        <taxon>Geastrales</taxon>
        <taxon>Sphaerobolaceae</taxon>
        <taxon>Sphaerobolus</taxon>
    </lineage>
</organism>
<evidence type="ECO:0000256" key="1">
    <source>
        <dbReference type="ARBA" id="ARBA00001946"/>
    </source>
</evidence>
<name>A0A0C9U8X7_SPHS4</name>
<dbReference type="Gene3D" id="1.25.40.120">
    <property type="entry name" value="Protein prenylyltransferase"/>
    <property type="match status" value="1"/>
</dbReference>
<evidence type="ECO:0000256" key="12">
    <source>
        <dbReference type="ARBA" id="ARBA00043086"/>
    </source>
</evidence>
<proteinExistence type="inferred from homology"/>
<dbReference type="GO" id="GO:0004660">
    <property type="term" value="F:protein farnesyltransferase activity"/>
    <property type="evidence" value="ECO:0007669"/>
    <property type="project" value="UniProtKB-EC"/>
</dbReference>
<evidence type="ECO:0000256" key="11">
    <source>
        <dbReference type="ARBA" id="ARBA00042436"/>
    </source>
</evidence>
<evidence type="ECO:0000313" key="15">
    <source>
        <dbReference type="EMBL" id="KIJ25487.1"/>
    </source>
</evidence>
<dbReference type="SUPFAM" id="SSF48439">
    <property type="entry name" value="Protein prenylyltransferase"/>
    <property type="match status" value="1"/>
</dbReference>
<evidence type="ECO:0000313" key="16">
    <source>
        <dbReference type="Proteomes" id="UP000054279"/>
    </source>
</evidence>
<dbReference type="EC" id="2.5.1.58" evidence="4"/>
<dbReference type="EMBL" id="KN837412">
    <property type="protein sequence ID" value="KIJ25487.1"/>
    <property type="molecule type" value="Genomic_DNA"/>
</dbReference>
<feature type="region of interest" description="Disordered" evidence="14">
    <location>
        <begin position="1"/>
        <end position="20"/>
    </location>
</feature>
<protein>
    <recommendedName>
        <fullName evidence="9">Protein farnesyltransferase/geranylgeranyltransferase type-1 subunit alpha</fullName>
        <ecNumber evidence="4">2.5.1.58</ecNumber>
        <ecNumber evidence="3">2.5.1.59</ecNumber>
    </recommendedName>
    <alternativeName>
        <fullName evidence="12">CAAX farnesyltransferase subunit alpha</fullName>
    </alternativeName>
    <alternativeName>
        <fullName evidence="11">FTase-alpha</fullName>
    </alternativeName>
    <alternativeName>
        <fullName evidence="10">Ras proteins prenyltransferase subunit alpha</fullName>
    </alternativeName>
    <alternativeName>
        <fullName evidence="13">Type I protein geranyl-geranyltransferase subunit alpha</fullName>
    </alternativeName>
</protein>
<keyword evidence="8" id="KW-0460">Magnesium</keyword>
<evidence type="ECO:0000256" key="3">
    <source>
        <dbReference type="ARBA" id="ARBA00012700"/>
    </source>
</evidence>
<evidence type="ECO:0000256" key="9">
    <source>
        <dbReference type="ARBA" id="ARBA00040965"/>
    </source>
</evidence>
<accession>A0A0C9U8X7</accession>
<evidence type="ECO:0000256" key="2">
    <source>
        <dbReference type="ARBA" id="ARBA00006734"/>
    </source>
</evidence>
<dbReference type="HOGENOM" id="CLU_026582_1_1_1"/>
<dbReference type="GO" id="GO:0005965">
    <property type="term" value="C:protein farnesyltransferase complex"/>
    <property type="evidence" value="ECO:0007669"/>
    <property type="project" value="TreeGrafter"/>
</dbReference>
<dbReference type="PROSITE" id="PS51147">
    <property type="entry name" value="PFTA"/>
    <property type="match status" value="4"/>
</dbReference>
<dbReference type="Pfam" id="PF01239">
    <property type="entry name" value="PPTA"/>
    <property type="match status" value="5"/>
</dbReference>
<dbReference type="Proteomes" id="UP000054279">
    <property type="component" value="Unassembled WGS sequence"/>
</dbReference>
<keyword evidence="6" id="KW-0808">Transferase</keyword>
<sequence>MEGTLYSENPDWNDVEPVPQHDDGANPLAPILYSQEYKDAMDYFRGIVKTGELSPRVLQLTEHIIRMNPGMYSVWQYRYDTLIATKADLKAELLLMDDIGSEHMKTYQVWHHRRLLIQILKTPIPELAFIESVLDIDSKNYHTWSYRQWLLAHFNDESLWAGEILYVERMLEADVRNNSAWHHRFFVVWDNGVRAGDENREEVLRRELAYVKDKIALAPNNDSAWNYLRGFLNFTKTPYSTLREFIIPFTTEGSVGTFNKSTLNLEDPPPSEGSQLPCPAALEFLAEIHEEQPQKATIEHAVVLYKSLANEHDKIRKS</sequence>
<dbReference type="PANTHER" id="PTHR11129:SF1">
    <property type="entry name" value="PROTEIN FARNESYLTRANSFERASE_GERANYLGERANYLTRANSFERASE TYPE-1 SUBUNIT ALPHA"/>
    <property type="match status" value="1"/>
</dbReference>
<keyword evidence="16" id="KW-1185">Reference proteome</keyword>
<reference evidence="15 16" key="1">
    <citation type="submission" date="2014-06" db="EMBL/GenBank/DDBJ databases">
        <title>Evolutionary Origins and Diversification of the Mycorrhizal Mutualists.</title>
        <authorList>
            <consortium name="DOE Joint Genome Institute"/>
            <consortium name="Mycorrhizal Genomics Consortium"/>
            <person name="Kohler A."/>
            <person name="Kuo A."/>
            <person name="Nagy L.G."/>
            <person name="Floudas D."/>
            <person name="Copeland A."/>
            <person name="Barry K.W."/>
            <person name="Cichocki N."/>
            <person name="Veneault-Fourrey C."/>
            <person name="LaButti K."/>
            <person name="Lindquist E.A."/>
            <person name="Lipzen A."/>
            <person name="Lundell T."/>
            <person name="Morin E."/>
            <person name="Murat C."/>
            <person name="Riley R."/>
            <person name="Ohm R."/>
            <person name="Sun H."/>
            <person name="Tunlid A."/>
            <person name="Henrissat B."/>
            <person name="Grigoriev I.V."/>
            <person name="Hibbett D.S."/>
            <person name="Martin F."/>
        </authorList>
    </citation>
    <scope>NUCLEOTIDE SEQUENCE [LARGE SCALE GENOMIC DNA]</scope>
    <source>
        <strain evidence="15 16">SS14</strain>
    </source>
</reference>
<dbReference type="GO" id="GO:0004662">
    <property type="term" value="F:CAAX-protein geranylgeranyltransferase activity"/>
    <property type="evidence" value="ECO:0007669"/>
    <property type="project" value="UniProtKB-EC"/>
</dbReference>
<evidence type="ECO:0000256" key="13">
    <source>
        <dbReference type="ARBA" id="ARBA00043219"/>
    </source>
</evidence>
<dbReference type="PANTHER" id="PTHR11129">
    <property type="entry name" value="PROTEIN FARNESYLTRANSFERASE ALPHA SUBUNIT/RAB GERANYLGERANYL TRANSFERASE ALPHA SUBUNIT"/>
    <property type="match status" value="1"/>
</dbReference>
<dbReference type="EC" id="2.5.1.59" evidence="3"/>
<dbReference type="GO" id="GO:0005953">
    <property type="term" value="C:CAAX-protein geranylgeranyltransferase complex"/>
    <property type="evidence" value="ECO:0007669"/>
    <property type="project" value="TreeGrafter"/>
</dbReference>
<evidence type="ECO:0000256" key="7">
    <source>
        <dbReference type="ARBA" id="ARBA00022737"/>
    </source>
</evidence>
<evidence type="ECO:0000256" key="4">
    <source>
        <dbReference type="ARBA" id="ARBA00012702"/>
    </source>
</evidence>
<comment type="similarity">
    <text evidence="2">Belongs to the protein prenyltransferase subunit alpha family.</text>
</comment>
<dbReference type="AlphaFoldDB" id="A0A0C9U8X7"/>
<dbReference type="InterPro" id="IPR002088">
    <property type="entry name" value="Prenyl_trans_a"/>
</dbReference>